<evidence type="ECO:0000313" key="4">
    <source>
        <dbReference type="Proteomes" id="UP001159363"/>
    </source>
</evidence>
<evidence type="ECO:0000313" key="3">
    <source>
        <dbReference type="EMBL" id="KAJ8888467.1"/>
    </source>
</evidence>
<sequence>MGFRDPISVPFMYSLSLHRTRNQGSVVSTFPPAIRVNVSRELTSLASPRDAHALEIKPLADSFPFPASLSKTWFTCTSITLNRQNGKIEQPIRSLPWFSRESRRNTGRLLIGCSSFAVCLFGVIGVHVLMLHLSSVHQSLLTPTIERLACLPPTKTKRVQSSAGSLWIFACGRCCWSAGFLGISYFPRPFIPCSILTSISLIGSQDLAVKSTQISSLTHSPPTPSTLAPYCEPIHKTKSKKDDEIAYLEWPRRVVEICFCTNGMRFVGEEINHLPGGASELPTVIIGNRHLHARAEKQRRSCRRRQFAKHGRDWTKDEGKETERGSWKERERGWERFVSLMALHRSTSMHTHGSPPPLHPLHKPTTTPECRYPDPARCYVITGRAPPPSRPLPNLPSSPRRSRWQGETVIIGRVHPSTITLATAVLTPHPPQGREGTVIVRLLGNRGNHCALPGNREPARVNTAAVAKGEGRSCFSMIDICIAMANVQKSPARLYEPAALPGVRRATDYQQSSTHVGMKAENTREENEKYATASAITHVGNQWLSIGLIPLHQG</sequence>
<feature type="transmembrane region" description="Helical" evidence="2">
    <location>
        <begin position="109"/>
        <end position="133"/>
    </location>
</feature>
<feature type="region of interest" description="Disordered" evidence="1">
    <location>
        <begin position="296"/>
        <end position="328"/>
    </location>
</feature>
<gene>
    <name evidence="3" type="ORF">PR048_007957</name>
</gene>
<evidence type="ECO:0000256" key="1">
    <source>
        <dbReference type="SAM" id="MobiDB-lite"/>
    </source>
</evidence>
<reference evidence="3 4" key="1">
    <citation type="submission" date="2023-02" db="EMBL/GenBank/DDBJ databases">
        <title>LHISI_Scaffold_Assembly.</title>
        <authorList>
            <person name="Stuart O.P."/>
            <person name="Cleave R."/>
            <person name="Magrath M.J.L."/>
            <person name="Mikheyev A.S."/>
        </authorList>
    </citation>
    <scope>NUCLEOTIDE SEQUENCE [LARGE SCALE GENOMIC DNA]</scope>
    <source>
        <strain evidence="3">Daus_M_001</strain>
        <tissue evidence="3">Leg muscle</tissue>
    </source>
</reference>
<feature type="region of interest" description="Disordered" evidence="1">
    <location>
        <begin position="382"/>
        <end position="402"/>
    </location>
</feature>
<feature type="region of interest" description="Disordered" evidence="1">
    <location>
        <begin position="347"/>
        <end position="369"/>
    </location>
</feature>
<feature type="compositionally biased region" description="Basic residues" evidence="1">
    <location>
        <begin position="300"/>
        <end position="309"/>
    </location>
</feature>
<feature type="compositionally biased region" description="Basic and acidic residues" evidence="1">
    <location>
        <begin position="310"/>
        <end position="328"/>
    </location>
</feature>
<accession>A0ABQ9HVQ0</accession>
<keyword evidence="2" id="KW-0812">Transmembrane</keyword>
<name>A0ABQ9HVQ0_9NEOP</name>
<feature type="compositionally biased region" description="Pro residues" evidence="1">
    <location>
        <begin position="385"/>
        <end position="396"/>
    </location>
</feature>
<evidence type="ECO:0000256" key="2">
    <source>
        <dbReference type="SAM" id="Phobius"/>
    </source>
</evidence>
<keyword evidence="2" id="KW-1133">Transmembrane helix</keyword>
<dbReference type="Proteomes" id="UP001159363">
    <property type="component" value="Chromosome 3"/>
</dbReference>
<dbReference type="EMBL" id="JARBHB010000003">
    <property type="protein sequence ID" value="KAJ8888467.1"/>
    <property type="molecule type" value="Genomic_DNA"/>
</dbReference>
<comment type="caution">
    <text evidence="3">The sequence shown here is derived from an EMBL/GenBank/DDBJ whole genome shotgun (WGS) entry which is preliminary data.</text>
</comment>
<keyword evidence="2" id="KW-0472">Membrane</keyword>
<organism evidence="3 4">
    <name type="scientific">Dryococelus australis</name>
    <dbReference type="NCBI Taxonomy" id="614101"/>
    <lineage>
        <taxon>Eukaryota</taxon>
        <taxon>Metazoa</taxon>
        <taxon>Ecdysozoa</taxon>
        <taxon>Arthropoda</taxon>
        <taxon>Hexapoda</taxon>
        <taxon>Insecta</taxon>
        <taxon>Pterygota</taxon>
        <taxon>Neoptera</taxon>
        <taxon>Polyneoptera</taxon>
        <taxon>Phasmatodea</taxon>
        <taxon>Verophasmatodea</taxon>
        <taxon>Anareolatae</taxon>
        <taxon>Phasmatidae</taxon>
        <taxon>Eurycanthinae</taxon>
        <taxon>Dryococelus</taxon>
    </lineage>
</organism>
<keyword evidence="4" id="KW-1185">Reference proteome</keyword>
<protein>
    <submittedName>
        <fullName evidence="3">Uncharacterized protein</fullName>
    </submittedName>
</protein>
<proteinExistence type="predicted"/>